<accession>A0A815E2T5</accession>
<name>A0A815E2T5_9BILA</name>
<proteinExistence type="predicted"/>
<dbReference type="Proteomes" id="UP000663829">
    <property type="component" value="Unassembled WGS sequence"/>
</dbReference>
<evidence type="ECO:0000313" key="1">
    <source>
        <dbReference type="EMBL" id="CAF1202993.1"/>
    </source>
</evidence>
<protein>
    <submittedName>
        <fullName evidence="2">Uncharacterized protein</fullName>
    </submittedName>
</protein>
<dbReference type="OrthoDB" id="10022837at2759"/>
<dbReference type="EMBL" id="CAJOBC010041625">
    <property type="protein sequence ID" value="CAF4145472.1"/>
    <property type="molecule type" value="Genomic_DNA"/>
</dbReference>
<evidence type="ECO:0000313" key="2">
    <source>
        <dbReference type="EMBL" id="CAF1309407.1"/>
    </source>
</evidence>
<sequence>MIYLIFHKKHQKKDELVIIDYNENEIDCRQINDLIEDDNCELSDINGSNDDKHLAIGYRHEQEFGIYIYRYLNSVWVRIEKVKLNECDVNSYFTPRICWINQLDLYSVIDFKSGDMIMINCKGELNGKRSYICTDKEELKPINICSPKNKNWLAICYETLISIHTIID</sequence>
<evidence type="ECO:0000313" key="5">
    <source>
        <dbReference type="Proteomes" id="UP000663829"/>
    </source>
</evidence>
<dbReference type="AlphaFoldDB" id="A0A815E2T5"/>
<dbReference type="Proteomes" id="UP000681722">
    <property type="component" value="Unassembled WGS sequence"/>
</dbReference>
<dbReference type="EMBL" id="CAJNOQ010012859">
    <property type="protein sequence ID" value="CAF1309407.1"/>
    <property type="molecule type" value="Genomic_DNA"/>
</dbReference>
<gene>
    <name evidence="2" type="ORF">GPM918_LOCUS28919</name>
    <name evidence="1" type="ORF">OVA965_LOCUS24078</name>
    <name evidence="4" type="ORF">SRO942_LOCUS29452</name>
    <name evidence="3" type="ORF">TMI583_LOCUS24800</name>
</gene>
<organism evidence="2 5">
    <name type="scientific">Didymodactylos carnosus</name>
    <dbReference type="NCBI Taxonomy" id="1234261"/>
    <lineage>
        <taxon>Eukaryota</taxon>
        <taxon>Metazoa</taxon>
        <taxon>Spiralia</taxon>
        <taxon>Gnathifera</taxon>
        <taxon>Rotifera</taxon>
        <taxon>Eurotatoria</taxon>
        <taxon>Bdelloidea</taxon>
        <taxon>Philodinida</taxon>
        <taxon>Philodinidae</taxon>
        <taxon>Didymodactylos</taxon>
    </lineage>
</organism>
<keyword evidence="5" id="KW-1185">Reference proteome</keyword>
<evidence type="ECO:0000313" key="3">
    <source>
        <dbReference type="EMBL" id="CAF4012735.1"/>
    </source>
</evidence>
<dbReference type="Proteomes" id="UP000677228">
    <property type="component" value="Unassembled WGS sequence"/>
</dbReference>
<dbReference type="Proteomes" id="UP000682733">
    <property type="component" value="Unassembled WGS sequence"/>
</dbReference>
<dbReference type="EMBL" id="CAJOBA010035885">
    <property type="protein sequence ID" value="CAF4012735.1"/>
    <property type="molecule type" value="Genomic_DNA"/>
</dbReference>
<evidence type="ECO:0000313" key="4">
    <source>
        <dbReference type="EMBL" id="CAF4145472.1"/>
    </source>
</evidence>
<comment type="caution">
    <text evidence="2">The sequence shown here is derived from an EMBL/GenBank/DDBJ whole genome shotgun (WGS) entry which is preliminary data.</text>
</comment>
<dbReference type="EMBL" id="CAJNOK010014351">
    <property type="protein sequence ID" value="CAF1202993.1"/>
    <property type="molecule type" value="Genomic_DNA"/>
</dbReference>
<reference evidence="2" key="1">
    <citation type="submission" date="2021-02" db="EMBL/GenBank/DDBJ databases">
        <authorList>
            <person name="Nowell W R."/>
        </authorList>
    </citation>
    <scope>NUCLEOTIDE SEQUENCE</scope>
</reference>